<dbReference type="PANTHER" id="PTHR34382">
    <property type="entry name" value="PTS SYSTEM N,N'-DIACETYLCHITOBIOSE-SPECIFIC EIIA COMPONENT"/>
    <property type="match status" value="1"/>
</dbReference>
<evidence type="ECO:0000256" key="3">
    <source>
        <dbReference type="ARBA" id="ARBA00022679"/>
    </source>
</evidence>
<sequence>MTDIELVSFKIISEVGTAKSFFMEAIAFAQKNNFVKARKLIEEGENHRILGHETHFELIQKEASGEPLGINLILMHAEDQLMAAETIKILAEQLIKSYEIINELAIQINK</sequence>
<keyword evidence="6" id="KW-0479">Metal-binding</keyword>
<protein>
    <submittedName>
        <fullName evidence="9">PTS lactose/cellobiose transporter subunit IIA</fullName>
    </submittedName>
</protein>
<evidence type="ECO:0000256" key="6">
    <source>
        <dbReference type="PIRSR" id="PIRSR000699-2"/>
    </source>
</evidence>
<dbReference type="RefSeq" id="WP_200548734.1">
    <property type="nucleotide sequence ID" value="NZ_OW659477.1"/>
</dbReference>
<name>A0AAU9VIY9_9FIRM</name>
<evidence type="ECO:0000256" key="5">
    <source>
        <dbReference type="PIRSR" id="PIRSR000699-1"/>
    </source>
</evidence>
<dbReference type="Gene3D" id="1.20.58.80">
    <property type="entry name" value="Phosphotransferase system, lactose/cellobiose-type IIA subunit"/>
    <property type="match status" value="1"/>
</dbReference>
<evidence type="ECO:0000256" key="4">
    <source>
        <dbReference type="ARBA" id="ARBA00022683"/>
    </source>
</evidence>
<evidence type="ECO:0000256" key="7">
    <source>
        <dbReference type="PROSITE-ProRule" id="PRU00418"/>
    </source>
</evidence>
<dbReference type="GO" id="GO:0016740">
    <property type="term" value="F:transferase activity"/>
    <property type="evidence" value="ECO:0007669"/>
    <property type="project" value="UniProtKB-KW"/>
</dbReference>
<dbReference type="InterPro" id="IPR003188">
    <property type="entry name" value="PTS_IIA_lac/cel"/>
</dbReference>
<dbReference type="Pfam" id="PF02255">
    <property type="entry name" value="PTS_IIA"/>
    <property type="match status" value="1"/>
</dbReference>
<dbReference type="AlphaFoldDB" id="A0AAU9VIY9"/>
<evidence type="ECO:0000313" key="11">
    <source>
        <dbReference type="Proteomes" id="UP001154111"/>
    </source>
</evidence>
<dbReference type="PROSITE" id="PS51095">
    <property type="entry name" value="PTS_EIIA_TYPE_3"/>
    <property type="match status" value="1"/>
</dbReference>
<dbReference type="PIRSF" id="PIRSF000699">
    <property type="entry name" value="PTS_IILac_III"/>
    <property type="match status" value="1"/>
</dbReference>
<keyword evidence="1" id="KW-0813">Transport</keyword>
<feature type="modified residue" description="Phosphohistidine; by HPr" evidence="7">
    <location>
        <position position="76"/>
    </location>
</feature>
<evidence type="ECO:0000313" key="10">
    <source>
        <dbReference type="Proteomes" id="UP001154095"/>
    </source>
</evidence>
<evidence type="ECO:0000313" key="8">
    <source>
        <dbReference type="EMBL" id="CAH2762101.1"/>
    </source>
</evidence>
<feature type="binding site" evidence="6">
    <location>
        <position position="79"/>
    </location>
    <ligand>
        <name>Mg(2+)</name>
        <dbReference type="ChEBI" id="CHEBI:18420"/>
        <note>ligand shared between all trimeric partners</note>
    </ligand>
</feature>
<evidence type="ECO:0000313" key="9">
    <source>
        <dbReference type="EMBL" id="CAH2762126.1"/>
    </source>
</evidence>
<dbReference type="GO" id="GO:0009401">
    <property type="term" value="P:phosphoenolpyruvate-dependent sugar phosphotransferase system"/>
    <property type="evidence" value="ECO:0007669"/>
    <property type="project" value="UniProtKB-KW"/>
</dbReference>
<evidence type="ECO:0000256" key="2">
    <source>
        <dbReference type="ARBA" id="ARBA00022597"/>
    </source>
</evidence>
<dbReference type="InterPro" id="IPR036542">
    <property type="entry name" value="PTS_IIA_lac/cel_sf"/>
</dbReference>
<dbReference type="PANTHER" id="PTHR34382:SF7">
    <property type="entry name" value="PTS SYSTEM N,N'-DIACETYLCHITOBIOSE-SPECIFIC EIIA COMPONENT"/>
    <property type="match status" value="1"/>
</dbReference>
<comment type="cofactor">
    <cofactor evidence="6">
        <name>Mg(2+)</name>
        <dbReference type="ChEBI" id="CHEBI:18420"/>
    </cofactor>
    <text evidence="6">Binds 1 Mg(2+) ion per trimer.</text>
</comment>
<evidence type="ECO:0000256" key="1">
    <source>
        <dbReference type="ARBA" id="ARBA00022448"/>
    </source>
</evidence>
<keyword evidence="6" id="KW-0460">Magnesium</keyword>
<feature type="active site" description="Tele-phosphohistidine intermediate" evidence="5">
    <location>
        <position position="76"/>
    </location>
</feature>
<reference evidence="9" key="1">
    <citation type="submission" date="2022-04" db="EMBL/GenBank/DDBJ databases">
        <authorList>
            <person name="Forde T."/>
        </authorList>
    </citation>
    <scope>NUCLEOTIDE SEQUENCE</scope>
    <source>
        <strain evidence="9">A18Y016a</strain>
        <strain evidence="8">A18Y020d</strain>
    </source>
</reference>
<gene>
    <name evidence="9" type="primary">lacF_2</name>
    <name evidence="9" type="ORF">ERYAMS2_01047</name>
    <name evidence="8" type="ORF">ERYAMS_00754</name>
</gene>
<keyword evidence="2" id="KW-0762">Sugar transport</keyword>
<dbReference type="Proteomes" id="UP001154111">
    <property type="component" value="Chromosome"/>
</dbReference>
<dbReference type="EMBL" id="OW659477">
    <property type="protein sequence ID" value="CAH2762126.1"/>
    <property type="molecule type" value="Genomic_DNA"/>
</dbReference>
<dbReference type="GO" id="GO:0046872">
    <property type="term" value="F:metal ion binding"/>
    <property type="evidence" value="ECO:0007669"/>
    <property type="project" value="UniProtKB-KW"/>
</dbReference>
<dbReference type="Proteomes" id="UP001154095">
    <property type="component" value="Chromosome"/>
</dbReference>
<dbReference type="SUPFAM" id="SSF46973">
    <property type="entry name" value="Enzyme IIa from lactose specific PTS, IIa-lac"/>
    <property type="match status" value="1"/>
</dbReference>
<organism evidence="9 11">
    <name type="scientific">Erysipelothrix amsterdamensis</name>
    <dbReference type="NCBI Taxonomy" id="2929157"/>
    <lineage>
        <taxon>Bacteria</taxon>
        <taxon>Bacillati</taxon>
        <taxon>Bacillota</taxon>
        <taxon>Erysipelotrichia</taxon>
        <taxon>Erysipelotrichales</taxon>
        <taxon>Erysipelotrichaceae</taxon>
        <taxon>Erysipelothrix</taxon>
    </lineage>
</organism>
<keyword evidence="4" id="KW-0598">Phosphotransferase system</keyword>
<dbReference type="EMBL" id="OW659496">
    <property type="protein sequence ID" value="CAH2762101.1"/>
    <property type="molecule type" value="Genomic_DNA"/>
</dbReference>
<keyword evidence="3" id="KW-0808">Transferase</keyword>
<accession>A0AAU9VIY9</accession>
<proteinExistence type="predicted"/>
<keyword evidence="10" id="KW-1185">Reference proteome</keyword>